<evidence type="ECO:0000256" key="1">
    <source>
        <dbReference type="SAM" id="Phobius"/>
    </source>
</evidence>
<name>A0A3P2A4H7_9NEIS</name>
<accession>A0A3P2A4H7</accession>
<organism evidence="2 3">
    <name type="scientific">Conchiformibius steedae</name>
    <dbReference type="NCBI Taxonomy" id="153493"/>
    <lineage>
        <taxon>Bacteria</taxon>
        <taxon>Pseudomonadati</taxon>
        <taxon>Pseudomonadota</taxon>
        <taxon>Betaproteobacteria</taxon>
        <taxon>Neisseriales</taxon>
        <taxon>Neisseriaceae</taxon>
        <taxon>Conchiformibius</taxon>
    </lineage>
</organism>
<evidence type="ECO:0000313" key="3">
    <source>
        <dbReference type="Proteomes" id="UP000269923"/>
    </source>
</evidence>
<sequence>MLGLAILFGLLVWIVVTLIAMRIGYKIAKKKGLFAGFMLTMGGWIVYWAIEFAYIQAKVSYLCEQEAGITVYVTPEQWRKQIGAEWNTLRKYNEIESQSYPVREITIDNKNFIPVSQINKNIIVYSNWERLSQFISKYTGLLIDKTSQKILVKYVSISAGSGTWIAGGSPKFWLNYLNTCSDLEGYEQADIAEQYSNSTLGVKR</sequence>
<protein>
    <submittedName>
        <fullName evidence="2">Uncharacterized protein</fullName>
    </submittedName>
</protein>
<dbReference type="Proteomes" id="UP000269923">
    <property type="component" value="Unassembled WGS sequence"/>
</dbReference>
<evidence type="ECO:0000313" key="2">
    <source>
        <dbReference type="EMBL" id="RRD89130.1"/>
    </source>
</evidence>
<feature type="transmembrane region" description="Helical" evidence="1">
    <location>
        <begin position="6"/>
        <end position="25"/>
    </location>
</feature>
<proteinExistence type="predicted"/>
<dbReference type="RefSeq" id="WP_124796022.1">
    <property type="nucleotide sequence ID" value="NZ_RQYC01000022.1"/>
</dbReference>
<dbReference type="EMBL" id="RQYC01000022">
    <property type="protein sequence ID" value="RRD89130.1"/>
    <property type="molecule type" value="Genomic_DNA"/>
</dbReference>
<keyword evidence="3" id="KW-1185">Reference proteome</keyword>
<keyword evidence="1" id="KW-1133">Transmembrane helix</keyword>
<feature type="transmembrane region" description="Helical" evidence="1">
    <location>
        <begin position="32"/>
        <end position="50"/>
    </location>
</feature>
<gene>
    <name evidence="2" type="ORF">EII21_09775</name>
</gene>
<keyword evidence="1" id="KW-0472">Membrane</keyword>
<comment type="caution">
    <text evidence="2">The sequence shown here is derived from an EMBL/GenBank/DDBJ whole genome shotgun (WGS) entry which is preliminary data.</text>
</comment>
<dbReference type="OrthoDB" id="8603842at2"/>
<keyword evidence="1" id="KW-0812">Transmembrane</keyword>
<dbReference type="AlphaFoldDB" id="A0A3P2A4H7"/>
<reference evidence="2 3" key="1">
    <citation type="submission" date="2018-11" db="EMBL/GenBank/DDBJ databases">
        <title>Genomes From Bacteria Associated with the Canine Oral Cavity: a Test Case for Automated Genome-Based Taxonomic Assignment.</title>
        <authorList>
            <person name="Coil D.A."/>
            <person name="Jospin G."/>
            <person name="Darling A.E."/>
            <person name="Wallis C."/>
            <person name="Davis I.J."/>
            <person name="Harris S."/>
            <person name="Eisen J.A."/>
            <person name="Holcombe L.J."/>
            <person name="O'Flynn C."/>
        </authorList>
    </citation>
    <scope>NUCLEOTIDE SEQUENCE [LARGE SCALE GENOMIC DNA]</scope>
    <source>
        <strain evidence="2 3">COT-280</strain>
    </source>
</reference>